<organism evidence="2">
    <name type="scientific">Ganoderma boninense</name>
    <dbReference type="NCBI Taxonomy" id="34458"/>
    <lineage>
        <taxon>Eukaryota</taxon>
        <taxon>Fungi</taxon>
        <taxon>Dikarya</taxon>
        <taxon>Basidiomycota</taxon>
        <taxon>Agaricomycotina</taxon>
        <taxon>Agaricomycetes</taxon>
        <taxon>Polyporales</taxon>
        <taxon>Polyporaceae</taxon>
        <taxon>Ganoderma</taxon>
    </lineage>
</organism>
<dbReference type="AlphaFoldDB" id="A0A5K1K028"/>
<proteinExistence type="predicted"/>
<dbReference type="EMBL" id="LR726967">
    <property type="protein sequence ID" value="VWO98474.1"/>
    <property type="molecule type" value="Genomic_DNA"/>
</dbReference>
<evidence type="ECO:0000256" key="1">
    <source>
        <dbReference type="SAM" id="MobiDB-lite"/>
    </source>
</evidence>
<accession>A0A5K1K028</accession>
<gene>
    <name evidence="2" type="primary">I1RDG6</name>
</gene>
<name>A0A5K1K028_9APHY</name>
<feature type="compositionally biased region" description="Basic and acidic residues" evidence="1">
    <location>
        <begin position="106"/>
        <end position="131"/>
    </location>
</feature>
<feature type="compositionally biased region" description="Acidic residues" evidence="1">
    <location>
        <begin position="79"/>
        <end position="91"/>
    </location>
</feature>
<reference evidence="2" key="1">
    <citation type="submission" date="2019-10" db="EMBL/GenBank/DDBJ databases">
        <authorList>
            <person name="Nor Muhammad N."/>
        </authorList>
    </citation>
    <scope>NUCLEOTIDE SEQUENCE</scope>
</reference>
<feature type="region of interest" description="Disordered" evidence="1">
    <location>
        <begin position="1"/>
        <end position="151"/>
    </location>
</feature>
<evidence type="ECO:0000313" key="2">
    <source>
        <dbReference type="EMBL" id="VWO98474.1"/>
    </source>
</evidence>
<feature type="compositionally biased region" description="Polar residues" evidence="1">
    <location>
        <begin position="38"/>
        <end position="48"/>
    </location>
</feature>
<sequence length="253" mass="27610">MAADGERSMFFAGSDDEDMNDAQSHTQSAAVDLPTEDTVATQRRSPTQRPLFFADSDDDEPEPMNYRQRSVPPIGNADDNSDIEFDVEMPEFVDIPRASSVSSDASSRRDDPKRKSSPDLVLDEKPSDTVKADGPPAKKRKLSPPAQPSLESSSMYLGYFLVDNAWSTVKGTGYIKPGEEILIEREEINKPPPPPPKKLAKKGADGKKQLTIATMFKPAPAKPSAKKKQDSVVRLTNAKGFGMDTSNICAAYS</sequence>
<feature type="region of interest" description="Disordered" evidence="1">
    <location>
        <begin position="185"/>
        <end position="206"/>
    </location>
</feature>
<protein>
    <submittedName>
        <fullName evidence="2">Uncharacterized protein</fullName>
    </submittedName>
</protein>